<proteinExistence type="predicted"/>
<protein>
    <submittedName>
        <fullName evidence="2">Uncharacterized protein</fullName>
    </submittedName>
</protein>
<name>A0A381RDE6_9ZZZZ</name>
<dbReference type="AlphaFoldDB" id="A0A381RDE6"/>
<accession>A0A381RDE6</accession>
<reference evidence="2" key="1">
    <citation type="submission" date="2018-05" db="EMBL/GenBank/DDBJ databases">
        <authorList>
            <person name="Lanie J.A."/>
            <person name="Ng W.-L."/>
            <person name="Kazmierczak K.M."/>
            <person name="Andrzejewski T.M."/>
            <person name="Davidsen T.M."/>
            <person name="Wayne K.J."/>
            <person name="Tettelin H."/>
            <person name="Glass J.I."/>
            <person name="Rusch D."/>
            <person name="Podicherti R."/>
            <person name="Tsui H.-C.T."/>
            <person name="Winkler M.E."/>
        </authorList>
    </citation>
    <scope>NUCLEOTIDE SEQUENCE</scope>
</reference>
<gene>
    <name evidence="2" type="ORF">METZ01_LOCUS41783</name>
</gene>
<organism evidence="2">
    <name type="scientific">marine metagenome</name>
    <dbReference type="NCBI Taxonomy" id="408172"/>
    <lineage>
        <taxon>unclassified sequences</taxon>
        <taxon>metagenomes</taxon>
        <taxon>ecological metagenomes</taxon>
    </lineage>
</organism>
<feature type="non-terminal residue" evidence="2">
    <location>
        <position position="35"/>
    </location>
</feature>
<evidence type="ECO:0000256" key="1">
    <source>
        <dbReference type="SAM" id="MobiDB-lite"/>
    </source>
</evidence>
<evidence type="ECO:0000313" key="2">
    <source>
        <dbReference type="EMBL" id="SUZ88929.1"/>
    </source>
</evidence>
<sequence length="35" mass="3868">MVQTVFSRDRDRSLGNAGGVYPRAIPNAIPPYPDH</sequence>
<dbReference type="EMBL" id="UINC01001793">
    <property type="protein sequence ID" value="SUZ88929.1"/>
    <property type="molecule type" value="Genomic_DNA"/>
</dbReference>
<feature type="region of interest" description="Disordered" evidence="1">
    <location>
        <begin position="1"/>
        <end position="35"/>
    </location>
</feature>